<keyword evidence="2 6" id="KW-0238">DNA-binding</keyword>
<dbReference type="Gene3D" id="3.40.50.10490">
    <property type="entry name" value="Glucose-6-phosphate isomerase like protein, domain 1"/>
    <property type="match status" value="1"/>
</dbReference>
<dbReference type="PANTHER" id="PTHR30514:SF1">
    <property type="entry name" value="HTH-TYPE TRANSCRIPTIONAL REGULATOR HEXR-RELATED"/>
    <property type="match status" value="1"/>
</dbReference>
<dbReference type="Pfam" id="PF01380">
    <property type="entry name" value="SIS"/>
    <property type="match status" value="1"/>
</dbReference>
<proteinExistence type="predicted"/>
<evidence type="ECO:0000259" key="5">
    <source>
        <dbReference type="PROSITE" id="PS51464"/>
    </source>
</evidence>
<dbReference type="EMBL" id="JAGGLB010000018">
    <property type="protein sequence ID" value="MBP1993346.1"/>
    <property type="molecule type" value="Genomic_DNA"/>
</dbReference>
<protein>
    <submittedName>
        <fullName evidence="6">DNA-binding MurR/RpiR family transcriptional regulator</fullName>
    </submittedName>
</protein>
<comment type="caution">
    <text evidence="6">The sequence shown here is derived from an EMBL/GenBank/DDBJ whole genome shotgun (WGS) entry which is preliminary data.</text>
</comment>
<gene>
    <name evidence="6" type="ORF">J2Z66_004967</name>
</gene>
<dbReference type="InterPro" id="IPR000281">
    <property type="entry name" value="HTH_RpiR"/>
</dbReference>
<evidence type="ECO:0000313" key="7">
    <source>
        <dbReference type="Proteomes" id="UP001519287"/>
    </source>
</evidence>
<dbReference type="Proteomes" id="UP001519287">
    <property type="component" value="Unassembled WGS sequence"/>
</dbReference>
<dbReference type="GO" id="GO:0003677">
    <property type="term" value="F:DNA binding"/>
    <property type="evidence" value="ECO:0007669"/>
    <property type="project" value="UniProtKB-KW"/>
</dbReference>
<dbReference type="InterPro" id="IPR046348">
    <property type="entry name" value="SIS_dom_sf"/>
</dbReference>
<keyword evidence="1" id="KW-0805">Transcription regulation</keyword>
<organism evidence="6 7">
    <name type="scientific">Paenibacillus eucommiae</name>
    <dbReference type="NCBI Taxonomy" id="1355755"/>
    <lineage>
        <taxon>Bacteria</taxon>
        <taxon>Bacillati</taxon>
        <taxon>Bacillota</taxon>
        <taxon>Bacilli</taxon>
        <taxon>Bacillales</taxon>
        <taxon>Paenibacillaceae</taxon>
        <taxon>Paenibacillus</taxon>
    </lineage>
</organism>
<reference evidence="6 7" key="1">
    <citation type="submission" date="2021-03" db="EMBL/GenBank/DDBJ databases">
        <title>Genomic Encyclopedia of Type Strains, Phase IV (KMG-IV): sequencing the most valuable type-strain genomes for metagenomic binning, comparative biology and taxonomic classification.</title>
        <authorList>
            <person name="Goeker M."/>
        </authorList>
    </citation>
    <scope>NUCLEOTIDE SEQUENCE [LARGE SCALE GENOMIC DNA]</scope>
    <source>
        <strain evidence="6 7">DSM 26048</strain>
    </source>
</reference>
<dbReference type="InterPro" id="IPR001347">
    <property type="entry name" value="SIS_dom"/>
</dbReference>
<evidence type="ECO:0000259" key="4">
    <source>
        <dbReference type="PROSITE" id="PS51071"/>
    </source>
</evidence>
<accession>A0ABS4J267</accession>
<keyword evidence="3" id="KW-0804">Transcription</keyword>
<dbReference type="InterPro" id="IPR035472">
    <property type="entry name" value="RpiR-like_SIS"/>
</dbReference>
<dbReference type="InterPro" id="IPR036388">
    <property type="entry name" value="WH-like_DNA-bd_sf"/>
</dbReference>
<sequence>MKITEAGNTLLMIRSLVNAFTKTEQKVADYVLNHASEAIYLSITEMADRAGVGETTVLRFCRHIGFRGFQEFKLSLAQDVVQPVLSFDKEIQDDDDEMAISHKVVASHIRTLEETRDLLDPVKLYSAIELLDQAGKIAFYGVGSSGIIAEQAASTFMRIGKYCEAPRDTHFQAMSASLLTEHDVVVGMSVSGSTKDTIDNLTIARQSGAKIICITHNARSPITKISDIDLLMSARENPLQGSSLSAKIAQLIVIDILCMGLTMRMKETTRLTKEKTSRAVLTKFY</sequence>
<dbReference type="Gene3D" id="1.10.10.10">
    <property type="entry name" value="Winged helix-like DNA-binding domain superfamily/Winged helix DNA-binding domain"/>
    <property type="match status" value="1"/>
</dbReference>
<dbReference type="Pfam" id="PF01418">
    <property type="entry name" value="HTH_6"/>
    <property type="match status" value="1"/>
</dbReference>
<dbReference type="CDD" id="cd05013">
    <property type="entry name" value="SIS_RpiR"/>
    <property type="match status" value="1"/>
</dbReference>
<evidence type="ECO:0000256" key="1">
    <source>
        <dbReference type="ARBA" id="ARBA00023015"/>
    </source>
</evidence>
<dbReference type="PROSITE" id="PS51464">
    <property type="entry name" value="SIS"/>
    <property type="match status" value="1"/>
</dbReference>
<evidence type="ECO:0000256" key="2">
    <source>
        <dbReference type="ARBA" id="ARBA00023125"/>
    </source>
</evidence>
<evidence type="ECO:0000256" key="3">
    <source>
        <dbReference type="ARBA" id="ARBA00023163"/>
    </source>
</evidence>
<dbReference type="PANTHER" id="PTHR30514">
    <property type="entry name" value="GLUCOKINASE"/>
    <property type="match status" value="1"/>
</dbReference>
<feature type="domain" description="SIS" evidence="5">
    <location>
        <begin position="127"/>
        <end position="267"/>
    </location>
</feature>
<dbReference type="InterPro" id="IPR047640">
    <property type="entry name" value="RpiR-like"/>
</dbReference>
<name>A0ABS4J267_9BACL</name>
<feature type="domain" description="HTH rpiR-type" evidence="4">
    <location>
        <begin position="7"/>
        <end position="83"/>
    </location>
</feature>
<dbReference type="SUPFAM" id="SSF46689">
    <property type="entry name" value="Homeodomain-like"/>
    <property type="match status" value="1"/>
</dbReference>
<dbReference type="SUPFAM" id="SSF53697">
    <property type="entry name" value="SIS domain"/>
    <property type="match status" value="1"/>
</dbReference>
<dbReference type="PROSITE" id="PS00356">
    <property type="entry name" value="HTH_LACI_1"/>
    <property type="match status" value="1"/>
</dbReference>
<evidence type="ECO:0000313" key="6">
    <source>
        <dbReference type="EMBL" id="MBP1993346.1"/>
    </source>
</evidence>
<dbReference type="PROSITE" id="PS51071">
    <property type="entry name" value="HTH_RPIR"/>
    <property type="match status" value="1"/>
</dbReference>
<keyword evidence="7" id="KW-1185">Reference proteome</keyword>
<dbReference type="RefSeq" id="WP_209975115.1">
    <property type="nucleotide sequence ID" value="NZ_JAGGLB010000018.1"/>
</dbReference>
<dbReference type="InterPro" id="IPR009057">
    <property type="entry name" value="Homeodomain-like_sf"/>
</dbReference>